<accession>A0AA88I8Q8</accession>
<dbReference type="CDD" id="cd09076">
    <property type="entry name" value="L1-EN"/>
    <property type="match status" value="1"/>
</dbReference>
<protein>
    <recommendedName>
        <fullName evidence="3">Craniofacial development protein 2-like</fullName>
    </recommendedName>
</protein>
<comment type="caution">
    <text evidence="1">The sequence shown here is derived from an EMBL/GenBank/DDBJ whole genome shotgun (WGS) entry which is preliminary data.</text>
</comment>
<dbReference type="Proteomes" id="UP001187531">
    <property type="component" value="Unassembled WGS sequence"/>
</dbReference>
<dbReference type="InterPro" id="IPR027124">
    <property type="entry name" value="Swc5/CFDP1/2"/>
</dbReference>
<dbReference type="SUPFAM" id="SSF56219">
    <property type="entry name" value="DNase I-like"/>
    <property type="match status" value="1"/>
</dbReference>
<dbReference type="AlphaFoldDB" id="A0AA88I8Q8"/>
<dbReference type="PANTHER" id="PTHR23227:SF67">
    <property type="entry name" value="CRANIOFACIAL DEVELOPMENT PROTEIN 2-LIKE"/>
    <property type="match status" value="1"/>
</dbReference>
<organism evidence="1 2">
    <name type="scientific">Artemia franciscana</name>
    <name type="common">Brine shrimp</name>
    <name type="synonym">Artemia sanfranciscana</name>
    <dbReference type="NCBI Taxonomy" id="6661"/>
    <lineage>
        <taxon>Eukaryota</taxon>
        <taxon>Metazoa</taxon>
        <taxon>Ecdysozoa</taxon>
        <taxon>Arthropoda</taxon>
        <taxon>Crustacea</taxon>
        <taxon>Branchiopoda</taxon>
        <taxon>Anostraca</taxon>
        <taxon>Artemiidae</taxon>
        <taxon>Artemia</taxon>
    </lineage>
</organism>
<dbReference type="InterPro" id="IPR036691">
    <property type="entry name" value="Endo/exonu/phosph_ase_sf"/>
</dbReference>
<name>A0AA88I8Q8_ARTSF</name>
<sequence length="163" mass="17950">MIQYKIDILALSEVRWTGMGEKRIDKEHTSIYSGNNATRDQGVALLLTNVPTQAMIIWTPVSSPIITARFLGSHAKLSIVACYAPTNEASTEDKQSFYNELAGVFKDIPRHDVLCLLGDLNAKIGNDYTFCPEVFGKHGIGERNDNGELLIDFALLHDLVIGG</sequence>
<reference evidence="1" key="1">
    <citation type="submission" date="2023-07" db="EMBL/GenBank/DDBJ databases">
        <title>Chromosome-level genome assembly of Artemia franciscana.</title>
        <authorList>
            <person name="Jo E."/>
        </authorList>
    </citation>
    <scope>NUCLEOTIDE SEQUENCE</scope>
    <source>
        <tissue evidence="1">Whole body</tissue>
    </source>
</reference>
<evidence type="ECO:0000313" key="1">
    <source>
        <dbReference type="EMBL" id="KAK2723499.1"/>
    </source>
</evidence>
<gene>
    <name evidence="1" type="ORF">QYM36_001984</name>
</gene>
<proteinExistence type="predicted"/>
<evidence type="ECO:0008006" key="3">
    <source>
        <dbReference type="Google" id="ProtNLM"/>
    </source>
</evidence>
<dbReference type="PANTHER" id="PTHR23227">
    <property type="entry name" value="BUCENTAUR RELATED"/>
    <property type="match status" value="1"/>
</dbReference>
<evidence type="ECO:0000313" key="2">
    <source>
        <dbReference type="Proteomes" id="UP001187531"/>
    </source>
</evidence>
<keyword evidence="2" id="KW-1185">Reference proteome</keyword>
<dbReference type="EMBL" id="JAVRJZ010000004">
    <property type="protein sequence ID" value="KAK2723499.1"/>
    <property type="molecule type" value="Genomic_DNA"/>
</dbReference>
<feature type="non-terminal residue" evidence="1">
    <location>
        <position position="163"/>
    </location>
</feature>
<dbReference type="Gene3D" id="3.60.10.10">
    <property type="entry name" value="Endonuclease/exonuclease/phosphatase"/>
    <property type="match status" value="1"/>
</dbReference>